<sequence length="67" mass="7821">MYPEKLAGVPDALIFFWFFSCIKARKEEHERIEPLLFSSDYLFSFLDERKEAKENQAITDGLSFPGT</sequence>
<gene>
    <name evidence="1" type="ORF">T231_10470</name>
</gene>
<dbReference type="Proteomes" id="UP000018874">
    <property type="component" value="Unassembled WGS sequence"/>
</dbReference>
<dbReference type="PATRIC" id="fig|1411021.3.peg.1285"/>
<proteinExistence type="predicted"/>
<reference evidence="1 2" key="1">
    <citation type="submission" date="2013-11" db="EMBL/GenBank/DDBJ databases">
        <title>Single cell genomics of uncultured Tannerella BU063 (oral taxon 286).</title>
        <authorList>
            <person name="Beall C.J."/>
            <person name="Campbell A.G."/>
            <person name="Griffen A.L."/>
            <person name="Podar M."/>
            <person name="Leys E.J."/>
        </authorList>
    </citation>
    <scope>NUCLEOTIDE SEQUENCE [LARGE SCALE GENOMIC DNA]</scope>
    <source>
        <strain evidence="1">Cell 6/7/9</strain>
    </source>
</reference>
<dbReference type="AlphaFoldDB" id="W2CRU8"/>
<accession>W2CRU8</accession>
<evidence type="ECO:0000313" key="1">
    <source>
        <dbReference type="EMBL" id="ETK09226.1"/>
    </source>
</evidence>
<keyword evidence="2" id="KW-1185">Reference proteome</keyword>
<dbReference type="EMBL" id="AYYD01001104">
    <property type="protein sequence ID" value="ETK09226.1"/>
    <property type="molecule type" value="Genomic_DNA"/>
</dbReference>
<name>W2CRU8_9BACT</name>
<evidence type="ECO:0000313" key="2">
    <source>
        <dbReference type="Proteomes" id="UP000018874"/>
    </source>
</evidence>
<organism evidence="1 2">
    <name type="scientific">Tannerella sp. oral taxon BU063 isolate Cell 6/7/9</name>
    <dbReference type="NCBI Taxonomy" id="1411021"/>
    <lineage>
        <taxon>Bacteria</taxon>
        <taxon>Pseudomonadati</taxon>
        <taxon>Bacteroidota</taxon>
        <taxon>Bacteroidia</taxon>
        <taxon>Bacteroidales</taxon>
        <taxon>Tannerellaceae</taxon>
        <taxon>Tannerella</taxon>
    </lineage>
</organism>
<comment type="caution">
    <text evidence="1">The sequence shown here is derived from an EMBL/GenBank/DDBJ whole genome shotgun (WGS) entry which is preliminary data.</text>
</comment>
<protein>
    <submittedName>
        <fullName evidence="1">Uncharacterized protein</fullName>
    </submittedName>
</protein>